<reference evidence="2" key="1">
    <citation type="submission" date="2017-09" db="EMBL/GenBank/DDBJ databases">
        <authorList>
            <person name="Varghese N."/>
            <person name="Submissions S."/>
        </authorList>
    </citation>
    <scope>NUCLEOTIDE SEQUENCE [LARGE SCALE GENOMIC DNA]</scope>
    <source>
        <strain evidence="2">USBA 140</strain>
    </source>
</reference>
<dbReference type="AlphaFoldDB" id="A0A286H137"/>
<gene>
    <name evidence="1" type="ORF">SAMN05421508_1194</name>
</gene>
<evidence type="ECO:0000313" key="2">
    <source>
        <dbReference type="Proteomes" id="UP000219621"/>
    </source>
</evidence>
<dbReference type="RefSeq" id="WP_097281657.1">
    <property type="nucleotide sequence ID" value="NZ_OCNJ01000019.1"/>
</dbReference>
<accession>A0A286H137</accession>
<keyword evidence="2" id="KW-1185">Reference proteome</keyword>
<evidence type="ECO:0000313" key="1">
    <source>
        <dbReference type="EMBL" id="SOE01498.1"/>
    </source>
</evidence>
<organism evidence="1 2">
    <name type="scientific">Caenispirillum bisanense</name>
    <dbReference type="NCBI Taxonomy" id="414052"/>
    <lineage>
        <taxon>Bacteria</taxon>
        <taxon>Pseudomonadati</taxon>
        <taxon>Pseudomonadota</taxon>
        <taxon>Alphaproteobacteria</taxon>
        <taxon>Rhodospirillales</taxon>
        <taxon>Novispirillaceae</taxon>
        <taxon>Caenispirillum</taxon>
    </lineage>
</organism>
<name>A0A286H137_9PROT</name>
<protein>
    <submittedName>
        <fullName evidence="1">Uncharacterized protein</fullName>
    </submittedName>
</protein>
<dbReference type="Proteomes" id="UP000219621">
    <property type="component" value="Unassembled WGS sequence"/>
</dbReference>
<sequence length="128" mass="14200">MIEYKKHRVTADDIVRTVGARPADGTAQHWAFREGVEDGFAGQPMKPKGNPYIAACYKDGHAVGVAFADFLGRLKVRPTRQMVEGLAEALREEGRQDGRVGKWNMPKTDEMIAAEMAAYQEGYDEAAR</sequence>
<proteinExistence type="predicted"/>
<dbReference type="EMBL" id="OCNJ01000019">
    <property type="protein sequence ID" value="SOE01498.1"/>
    <property type="molecule type" value="Genomic_DNA"/>
</dbReference>